<evidence type="ECO:0000313" key="3">
    <source>
        <dbReference type="Proteomes" id="UP000618931"/>
    </source>
</evidence>
<gene>
    <name evidence="2" type="ORF">I2H31_21795</name>
</gene>
<name>A0ABS0IAU3_9BACT</name>
<keyword evidence="1" id="KW-0732">Signal</keyword>
<dbReference type="RefSeq" id="WP_196295180.1">
    <property type="nucleotide sequence ID" value="NZ_JADQDM010000018.1"/>
</dbReference>
<feature type="signal peptide" evidence="1">
    <location>
        <begin position="1"/>
        <end position="21"/>
    </location>
</feature>
<organism evidence="2 3">
    <name type="scientific">Hymenobacter ruricola</name>
    <dbReference type="NCBI Taxonomy" id="2791023"/>
    <lineage>
        <taxon>Bacteria</taxon>
        <taxon>Pseudomonadati</taxon>
        <taxon>Bacteroidota</taxon>
        <taxon>Cytophagia</taxon>
        <taxon>Cytophagales</taxon>
        <taxon>Hymenobacteraceae</taxon>
        <taxon>Hymenobacter</taxon>
    </lineage>
</organism>
<proteinExistence type="predicted"/>
<sequence length="249" mass="27992">MIKFFSIAAGLLALAGGPATAQTTAAPLPAPVLQSVAAVRQQYAASFTGHPELFNGPEYVDYSRRYHERTGHQFFLTPEAMPGSVQYNGQYFGNQQLTYDVVLDQVVLRHPTNPLLLRLLNERVESFIIDGHRFVRVVADSTTGNAIRTGYFEVLAEGRAQLLARRSKRMQEHILQQQLDVEFVSTERLFLRKAGVFYPIKSKGAALRVFADKSKDVQQYLQSHKLGFKKQQLEASVQQLATYYNGLPQ</sequence>
<evidence type="ECO:0000313" key="2">
    <source>
        <dbReference type="EMBL" id="MBF9223753.1"/>
    </source>
</evidence>
<protein>
    <recommendedName>
        <fullName evidence="4">Secreted protein</fullName>
    </recommendedName>
</protein>
<keyword evidence="3" id="KW-1185">Reference proteome</keyword>
<evidence type="ECO:0008006" key="4">
    <source>
        <dbReference type="Google" id="ProtNLM"/>
    </source>
</evidence>
<reference evidence="2 3" key="1">
    <citation type="submission" date="2020-11" db="EMBL/GenBank/DDBJ databases">
        <authorList>
            <person name="Kim M.K."/>
        </authorList>
    </citation>
    <scope>NUCLEOTIDE SEQUENCE [LARGE SCALE GENOMIC DNA]</scope>
    <source>
        <strain evidence="2 3">BT662</strain>
    </source>
</reference>
<accession>A0ABS0IAU3</accession>
<dbReference type="EMBL" id="JADQDM010000018">
    <property type="protein sequence ID" value="MBF9223753.1"/>
    <property type="molecule type" value="Genomic_DNA"/>
</dbReference>
<feature type="chain" id="PRO_5046542319" description="Secreted protein" evidence="1">
    <location>
        <begin position="22"/>
        <end position="249"/>
    </location>
</feature>
<dbReference type="Proteomes" id="UP000618931">
    <property type="component" value="Unassembled WGS sequence"/>
</dbReference>
<evidence type="ECO:0000256" key="1">
    <source>
        <dbReference type="SAM" id="SignalP"/>
    </source>
</evidence>
<comment type="caution">
    <text evidence="2">The sequence shown here is derived from an EMBL/GenBank/DDBJ whole genome shotgun (WGS) entry which is preliminary data.</text>
</comment>